<dbReference type="SUPFAM" id="SSF118116">
    <property type="entry name" value="DNA mismatch repair protein MutL"/>
    <property type="match status" value="2"/>
</dbReference>
<feature type="region of interest" description="Disordered" evidence="3">
    <location>
        <begin position="752"/>
        <end position="898"/>
    </location>
</feature>
<feature type="compositionally biased region" description="Polar residues" evidence="3">
    <location>
        <begin position="808"/>
        <end position="819"/>
    </location>
</feature>
<feature type="compositionally biased region" description="Basic residues" evidence="3">
    <location>
        <begin position="401"/>
        <end position="413"/>
    </location>
</feature>
<dbReference type="Pfam" id="PF08676">
    <property type="entry name" value="MutL_C"/>
    <property type="match status" value="1"/>
</dbReference>
<protein>
    <recommendedName>
        <fullName evidence="8">DNA mismatch repair protein S5 domain-containing protein</fullName>
    </recommendedName>
</protein>
<dbReference type="InterPro" id="IPR013507">
    <property type="entry name" value="DNA_mismatch_S5_2-like"/>
</dbReference>
<dbReference type="SMART" id="SM01340">
    <property type="entry name" value="DNA_mis_repair"/>
    <property type="match status" value="1"/>
</dbReference>
<dbReference type="SUPFAM" id="SSF55874">
    <property type="entry name" value="ATPase domain of HSP90 chaperone/DNA topoisomerase II/histidine kinase"/>
    <property type="match status" value="1"/>
</dbReference>
<dbReference type="STRING" id="1157962.A0A250WU98"/>
<evidence type="ECO:0000256" key="2">
    <source>
        <dbReference type="ARBA" id="ARBA00022763"/>
    </source>
</evidence>
<dbReference type="InterPro" id="IPR014790">
    <property type="entry name" value="MutL_C"/>
</dbReference>
<feature type="region of interest" description="Disordered" evidence="3">
    <location>
        <begin position="1222"/>
        <end position="1242"/>
    </location>
</feature>
<dbReference type="InterPro" id="IPR038973">
    <property type="entry name" value="MutL/Mlh/Pms-like"/>
</dbReference>
<feature type="compositionally biased region" description="Polar residues" evidence="3">
    <location>
        <begin position="343"/>
        <end position="361"/>
    </location>
</feature>
<keyword evidence="2" id="KW-0227">DNA damage</keyword>
<dbReference type="Gene3D" id="3.30.1540.20">
    <property type="entry name" value="MutL, C-terminal domain, dimerisation subdomain"/>
    <property type="match status" value="2"/>
</dbReference>
<dbReference type="InterPro" id="IPR042121">
    <property type="entry name" value="MutL_C_regsub"/>
</dbReference>
<comment type="similarity">
    <text evidence="1">Belongs to the DNA mismatch repair MutL/HexB family.</text>
</comment>
<gene>
    <name evidence="6" type="ORF">CEUSTIGMA_g1845.t1</name>
</gene>
<feature type="region of interest" description="Disordered" evidence="3">
    <location>
        <begin position="578"/>
        <end position="601"/>
    </location>
</feature>
<evidence type="ECO:0000313" key="7">
    <source>
        <dbReference type="Proteomes" id="UP000232323"/>
    </source>
</evidence>
<feature type="compositionally biased region" description="Polar residues" evidence="3">
    <location>
        <begin position="883"/>
        <end position="892"/>
    </location>
</feature>
<comment type="caution">
    <text evidence="6">The sequence shown here is derived from an EMBL/GenBank/DDBJ whole genome shotgun (WGS) entry which is preliminary data.</text>
</comment>
<feature type="region of interest" description="Disordered" evidence="3">
    <location>
        <begin position="952"/>
        <end position="981"/>
    </location>
</feature>
<evidence type="ECO:0000313" key="6">
    <source>
        <dbReference type="EMBL" id="GAX74397.1"/>
    </source>
</evidence>
<dbReference type="Gene3D" id="3.30.1370.100">
    <property type="entry name" value="MutL, C-terminal domain, regulatory subdomain"/>
    <property type="match status" value="1"/>
</dbReference>
<dbReference type="CDD" id="cd03484">
    <property type="entry name" value="MutL_Trans_hPMS_2_like"/>
    <property type="match status" value="1"/>
</dbReference>
<reference evidence="6 7" key="1">
    <citation type="submission" date="2017-08" db="EMBL/GenBank/DDBJ databases">
        <title>Acidophilic green algal genome provides insights into adaptation to an acidic environment.</title>
        <authorList>
            <person name="Hirooka S."/>
            <person name="Hirose Y."/>
            <person name="Kanesaki Y."/>
            <person name="Higuchi S."/>
            <person name="Fujiwara T."/>
            <person name="Onuma R."/>
            <person name="Era A."/>
            <person name="Ohbayashi R."/>
            <person name="Uzuka A."/>
            <person name="Nozaki H."/>
            <person name="Yoshikawa H."/>
            <person name="Miyagishima S.Y."/>
        </authorList>
    </citation>
    <scope>NUCLEOTIDE SEQUENCE [LARGE SCALE GENOMIC DNA]</scope>
    <source>
        <strain evidence="6 7">NIES-2499</strain>
    </source>
</reference>
<dbReference type="InterPro" id="IPR042120">
    <property type="entry name" value="MutL_C_dimsub"/>
</dbReference>
<dbReference type="InterPro" id="IPR036890">
    <property type="entry name" value="HATPase_C_sf"/>
</dbReference>
<dbReference type="GO" id="GO:0006298">
    <property type="term" value="P:mismatch repair"/>
    <property type="evidence" value="ECO:0007669"/>
    <property type="project" value="InterPro"/>
</dbReference>
<feature type="compositionally biased region" description="Basic and acidic residues" evidence="3">
    <location>
        <begin position="1029"/>
        <end position="1039"/>
    </location>
</feature>
<organism evidence="6 7">
    <name type="scientific">Chlamydomonas eustigma</name>
    <dbReference type="NCBI Taxonomy" id="1157962"/>
    <lineage>
        <taxon>Eukaryota</taxon>
        <taxon>Viridiplantae</taxon>
        <taxon>Chlorophyta</taxon>
        <taxon>core chlorophytes</taxon>
        <taxon>Chlorophyceae</taxon>
        <taxon>CS clade</taxon>
        <taxon>Chlamydomonadales</taxon>
        <taxon>Chlamydomonadaceae</taxon>
        <taxon>Chlamydomonas</taxon>
    </lineage>
</organism>
<dbReference type="InterPro" id="IPR020568">
    <property type="entry name" value="Ribosomal_Su5_D2-typ_SF"/>
</dbReference>
<dbReference type="SMART" id="SM00853">
    <property type="entry name" value="MutL_C"/>
    <property type="match status" value="1"/>
</dbReference>
<sequence>MLAAVKELLENALDAKATNIEVRLRDHGSTLIEVADNGTGVPPADYQALTLKYHTSKINDFIDLAVGARLEFDREGRLVVLTPCPRAVGTTVAVKELFSTLPVRRKEFLRCIKREYTKLHELLQAYAVISTQVRLVVSHQSAASPRTVLLNTPGCSITVSSTRNSSVAGLNNADASTIALAAGHAVCTATKVSSAAADSTAAVDGMRSTLMAVFGTKMVDTLEPIQFEIKELGVEVTGYISRSNTGSRGESLKQYTFINGRPVDLPKVVKILNDVFKSLGSALGAGSVKPFAALSILMPRDMCDVNVTPDKRKVFMQSEAVFLEALEQALRSAWEPSRYTFSSQAAGGTKAPSSTRLTPSGQEAAGRRQSSLQRSISTMYPPRSPSSAPSQELPLELGQRAKGKSRIHGKGLKRPISEDEDMLEDETGLWQQDHIKLVELAPAAAASPAAASASAGAGADAITAGIYADSDPVVRSLLGSGQAATLSPPSPSELQYSQVLIMTAPMNREADAVPLRDEGGPSLEQMKGHESSFIPAGILSAMSSPSWNQGQISSKAQTLSLGASPRKMTMMSKLISKPGLRLQQQQQQRSSSGNKVPSEADAETLMTTAAVVRERPAAAAAAANDAETLMTSTAADVLERPAAAANDAETLMTSTAADILERPAAAAAANDDFLPTTEDQSFSNLNPILHGAGDSNAGASMCRLTVIDGPLVNVLNRPSVLMEVRSSSEEDSKAPSAVSILSSTFSEDVLRGGNTASKADTATTMKDSHNAATEDVLRGGNTASKADTATTMKDSHNAATEDVLRGGNTASKADTATTMKDSHNAATEDVLRGGNTASKADTATTMKDSHNAATDTPSPASSGSQLLSDHDDDDEGELGQEMPSVSTAQPDDNSGLLPGAAAAHAAAAATASPAAASRAELVGDVMVLRYDMSLIRKASASQVLEASLRRRHGGADSAAAGSSSTVGSGGGADCRKRKHGDAGDQLAGLSVTLLDDALPAGQMTTYSRRFRSSSLQAAAAAFAGGSRSRKVDPADDHGGAEPTLATATTSDAAAAERELERVFRKKDFAEMEVVGQFNLGFILAVTRDRELFIIDQHAADEKTNFERMQRTLVLNRQPLIAPIPIPGLTLHDEELIREHRELFKKNGFEFVDEIVAEQRLQLAVSKVSTMTQQQQLTDECCGDTKVSSSSSRCHNYDEMRIYSEDHSEDNGEHLLQQSPGRITASRDTAQHQGEEDVGGPMTESSIITVSRDTAQHQGEEDVGGGLMTESSIITVRDTAQHQGEEDVGGPMTESSIIRVKLQSAADAELHEKMDEPSSSLLLHLGARIPPTIVVGSNASQITTVNDRACFHPPSSSASSSAPRLLLSSVPFSKGVTFSVEDVLELVSLLKDSLDSRGVKSSLLSHHKQHPATRSNPEAGAAAAAAAAATATAEAGDSVIPLIRPSKVRSMLASRACRSSIMIGKPLDRPAMKKVLRGMSVLEQPWNCPHGRPTMRHVVTLPTLLHGSSSEAGRMR</sequence>
<feature type="compositionally biased region" description="Polar residues" evidence="3">
    <location>
        <begin position="781"/>
        <end position="792"/>
    </location>
</feature>
<feature type="region of interest" description="Disordered" evidence="3">
    <location>
        <begin position="343"/>
        <end position="420"/>
    </location>
</feature>
<feature type="domain" description="MutL C-terminal dimerisation" evidence="4">
    <location>
        <begin position="1073"/>
        <end position="1197"/>
    </location>
</feature>
<dbReference type="PANTHER" id="PTHR10073:SF52">
    <property type="entry name" value="MISMATCH REPAIR ENDONUCLEASE PMS2"/>
    <property type="match status" value="1"/>
</dbReference>
<name>A0A250WU98_9CHLO</name>
<dbReference type="GO" id="GO:0005524">
    <property type="term" value="F:ATP binding"/>
    <property type="evidence" value="ECO:0007669"/>
    <property type="project" value="InterPro"/>
</dbReference>
<dbReference type="Gene3D" id="3.30.230.10">
    <property type="match status" value="1"/>
</dbReference>
<dbReference type="InterPro" id="IPR014721">
    <property type="entry name" value="Ribsml_uS5_D2-typ_fold_subgr"/>
</dbReference>
<dbReference type="EMBL" id="BEGY01000007">
    <property type="protein sequence ID" value="GAX74397.1"/>
    <property type="molecule type" value="Genomic_DNA"/>
</dbReference>
<feature type="region of interest" description="Disordered" evidence="3">
    <location>
        <begin position="1026"/>
        <end position="1051"/>
    </location>
</feature>
<feature type="compositionally biased region" description="Low complexity" evidence="3">
    <location>
        <begin position="955"/>
        <end position="966"/>
    </location>
</feature>
<dbReference type="Pfam" id="PF01119">
    <property type="entry name" value="DNA_mis_repair"/>
    <property type="match status" value="1"/>
</dbReference>
<dbReference type="Pfam" id="PF13589">
    <property type="entry name" value="HATPase_c_3"/>
    <property type="match status" value="1"/>
</dbReference>
<dbReference type="GO" id="GO:0016887">
    <property type="term" value="F:ATP hydrolysis activity"/>
    <property type="evidence" value="ECO:0007669"/>
    <property type="project" value="InterPro"/>
</dbReference>
<feature type="compositionally biased region" description="Polar residues" evidence="3">
    <location>
        <begin position="754"/>
        <end position="765"/>
    </location>
</feature>
<dbReference type="OrthoDB" id="10254304at2759"/>
<dbReference type="Proteomes" id="UP000232323">
    <property type="component" value="Unassembled WGS sequence"/>
</dbReference>
<dbReference type="GO" id="GO:0140664">
    <property type="term" value="F:ATP-dependent DNA damage sensor activity"/>
    <property type="evidence" value="ECO:0007669"/>
    <property type="project" value="InterPro"/>
</dbReference>
<evidence type="ECO:0000259" key="4">
    <source>
        <dbReference type="SMART" id="SM00853"/>
    </source>
</evidence>
<evidence type="ECO:0000256" key="3">
    <source>
        <dbReference type="SAM" id="MobiDB-lite"/>
    </source>
</evidence>
<dbReference type="PANTHER" id="PTHR10073">
    <property type="entry name" value="DNA MISMATCH REPAIR PROTEIN MLH, PMS, MUTL"/>
    <property type="match status" value="1"/>
</dbReference>
<dbReference type="SUPFAM" id="SSF54211">
    <property type="entry name" value="Ribosomal protein S5 domain 2-like"/>
    <property type="match status" value="1"/>
</dbReference>
<dbReference type="GO" id="GO:0032389">
    <property type="term" value="C:MutLalpha complex"/>
    <property type="evidence" value="ECO:0007669"/>
    <property type="project" value="TreeGrafter"/>
</dbReference>
<evidence type="ECO:0000259" key="5">
    <source>
        <dbReference type="SMART" id="SM01340"/>
    </source>
</evidence>
<keyword evidence="7" id="KW-1185">Reference proteome</keyword>
<feature type="compositionally biased region" description="Low complexity" evidence="3">
    <location>
        <begin position="580"/>
        <end position="592"/>
    </location>
</feature>
<feature type="compositionally biased region" description="Polar residues" evidence="3">
    <location>
        <begin position="368"/>
        <end position="378"/>
    </location>
</feature>
<feature type="compositionally biased region" description="Polar residues" evidence="3">
    <location>
        <begin position="835"/>
        <end position="867"/>
    </location>
</feature>
<accession>A0A250WU98</accession>
<feature type="region of interest" description="Disordered" evidence="3">
    <location>
        <begin position="1400"/>
        <end position="1422"/>
    </location>
</feature>
<evidence type="ECO:0000256" key="1">
    <source>
        <dbReference type="ARBA" id="ARBA00006082"/>
    </source>
</evidence>
<dbReference type="GO" id="GO:0030983">
    <property type="term" value="F:mismatched DNA binding"/>
    <property type="evidence" value="ECO:0007669"/>
    <property type="project" value="InterPro"/>
</dbReference>
<dbReference type="Gene3D" id="3.30.565.10">
    <property type="entry name" value="Histidine kinase-like ATPase, C-terminal domain"/>
    <property type="match status" value="2"/>
</dbReference>
<dbReference type="InterPro" id="IPR037198">
    <property type="entry name" value="MutL_C_sf"/>
</dbReference>
<proteinExistence type="inferred from homology"/>
<evidence type="ECO:0008006" key="8">
    <source>
        <dbReference type="Google" id="ProtNLM"/>
    </source>
</evidence>
<feature type="domain" description="DNA mismatch repair protein S5" evidence="5">
    <location>
        <begin position="210"/>
        <end position="335"/>
    </location>
</feature>